<sequence length="125" mass="13080">MVALPRAWRMARGGTLRVAVWVLGYGQVGVATAGALLPDLPGQALVAAPGRPCPAAAQSWSRDPLRLGRQGGPQGLGQEETPLRESEEVGGSGGAPPVRMKILDNPKYVVSDKNCLGPSFGIFDY</sequence>
<keyword evidence="3" id="KW-1185">Reference proteome</keyword>
<name>A0AA41SV73_SCICA</name>
<dbReference type="EMBL" id="JAATJV010188318">
    <property type="protein sequence ID" value="MBZ3872537.1"/>
    <property type="molecule type" value="Genomic_DNA"/>
</dbReference>
<organism evidence="2 3">
    <name type="scientific">Sciurus carolinensis</name>
    <name type="common">Eastern gray squirrel</name>
    <dbReference type="NCBI Taxonomy" id="30640"/>
    <lineage>
        <taxon>Eukaryota</taxon>
        <taxon>Metazoa</taxon>
        <taxon>Chordata</taxon>
        <taxon>Craniata</taxon>
        <taxon>Vertebrata</taxon>
        <taxon>Euteleostomi</taxon>
        <taxon>Mammalia</taxon>
        <taxon>Eutheria</taxon>
        <taxon>Euarchontoglires</taxon>
        <taxon>Glires</taxon>
        <taxon>Rodentia</taxon>
        <taxon>Sciuromorpha</taxon>
        <taxon>Sciuridae</taxon>
        <taxon>Sciurinae</taxon>
        <taxon>Sciurini</taxon>
        <taxon>Sciurus</taxon>
    </lineage>
</organism>
<gene>
    <name evidence="2" type="ORF">SUZIE_118435</name>
</gene>
<reference evidence="2" key="1">
    <citation type="submission" date="2020-03" db="EMBL/GenBank/DDBJ databases">
        <title>Studies in the Genomics of Life Span.</title>
        <authorList>
            <person name="Glass D."/>
        </authorList>
    </citation>
    <scope>NUCLEOTIDE SEQUENCE</scope>
    <source>
        <strain evidence="2">SUZIE</strain>
        <tissue evidence="2">Muscle</tissue>
    </source>
</reference>
<evidence type="ECO:0000313" key="3">
    <source>
        <dbReference type="Proteomes" id="UP001166674"/>
    </source>
</evidence>
<comment type="caution">
    <text evidence="2">The sequence shown here is derived from an EMBL/GenBank/DDBJ whole genome shotgun (WGS) entry which is preliminary data.</text>
</comment>
<accession>A0AA41SV73</accession>
<proteinExistence type="predicted"/>
<dbReference type="AlphaFoldDB" id="A0AA41SV73"/>
<protein>
    <submittedName>
        <fullName evidence="2">Uncharacterized protein</fullName>
    </submittedName>
</protein>
<dbReference type="Proteomes" id="UP001166674">
    <property type="component" value="Unassembled WGS sequence"/>
</dbReference>
<evidence type="ECO:0000256" key="1">
    <source>
        <dbReference type="SAM" id="MobiDB-lite"/>
    </source>
</evidence>
<feature type="region of interest" description="Disordered" evidence="1">
    <location>
        <begin position="51"/>
        <end position="98"/>
    </location>
</feature>
<evidence type="ECO:0000313" key="2">
    <source>
        <dbReference type="EMBL" id="MBZ3872537.1"/>
    </source>
</evidence>